<gene>
    <name evidence="2" type="ORF">ISF9_098</name>
</gene>
<evidence type="ECO:0000313" key="2">
    <source>
        <dbReference type="EMBL" id="AHL18568.1"/>
    </source>
</evidence>
<proteinExistence type="predicted"/>
<dbReference type="Proteomes" id="UP000019700">
    <property type="component" value="Genome"/>
</dbReference>
<dbReference type="KEGG" id="vg:18938409"/>
<protein>
    <submittedName>
        <fullName evidence="2">Uncharacterized protein</fullName>
    </submittedName>
</protein>
<evidence type="ECO:0000313" key="3">
    <source>
        <dbReference type="Proteomes" id="UP000019700"/>
    </source>
</evidence>
<keyword evidence="1" id="KW-0812">Transmembrane</keyword>
<keyword evidence="3" id="KW-1185">Reference proteome</keyword>
<keyword evidence="1" id="KW-1133">Transmembrane helix</keyword>
<accession>W8NWQ3</accession>
<dbReference type="GeneID" id="18938409"/>
<evidence type="ECO:0000256" key="1">
    <source>
        <dbReference type="SAM" id="Phobius"/>
    </source>
</evidence>
<sequence length="71" mass="7683">MIGGLIIFYGVGVGLQAFTGIMVFSMAMTDACDRRAGAEILLASPVWPIYLFKKLIKTIAMAVATLKEETK</sequence>
<dbReference type="RefSeq" id="YP_009021543.1">
    <property type="nucleotide sequence ID" value="NC_023859.1"/>
</dbReference>
<dbReference type="EMBL" id="KJ173786">
    <property type="protein sequence ID" value="AHL18568.1"/>
    <property type="molecule type" value="Genomic_DNA"/>
</dbReference>
<feature type="transmembrane region" description="Helical" evidence="1">
    <location>
        <begin position="6"/>
        <end position="27"/>
    </location>
</feature>
<name>W8NWQ3_9CAUD</name>
<keyword evidence="1" id="KW-0472">Membrane</keyword>
<organism evidence="2 3">
    <name type="scientific">Microbacterium phage vB_MoxS-ISF9</name>
    <dbReference type="NCBI Taxonomy" id="1458670"/>
    <lineage>
        <taxon>Viruses</taxon>
        <taxon>Duplodnaviria</taxon>
        <taxon>Heunggongvirae</taxon>
        <taxon>Uroviricota</taxon>
        <taxon>Caudoviricetes</taxon>
        <taxon>Farahnazvirus</taxon>
        <taxon>Farahnazvirus ISF9</taxon>
    </lineage>
</organism>
<reference evidence="2 3" key="1">
    <citation type="journal article" date="2014" name="Arch. Virol.">
        <title>Complete genome sequence of a novel phage, vB_MoxS-ISF9, infecting methylotrophic Microbacterium: first report of a virulent Microbacterium phage.</title>
        <authorList>
            <person name="Zamani I."/>
            <person name="Bouzari M."/>
            <person name="Emtiazi G."/>
            <person name="Ghasemi S.M."/>
            <person name="Chang H.I."/>
        </authorList>
    </citation>
    <scope>NUCLEOTIDE SEQUENCE [LARGE SCALE GENOMIC DNA]</scope>
</reference>